<dbReference type="Proteomes" id="UP000700596">
    <property type="component" value="Unassembled WGS sequence"/>
</dbReference>
<sequence>MACDARLFFFPSFFLPPFYWFLFFSFHPPCFSLIKLSHINSLLPSCLPPLNASHTHLDTHFTLTITDTHTLTHTHTHTHSLSPSLFLSRIHSVATYQTKQTNQSETVRWAVSLHPLASQPSLSLTNFASPVPNAKSEVPCWFEVDFLLTTSLCITSRTQYFQAGAAVS</sequence>
<dbReference type="EMBL" id="JAGMWT010000008">
    <property type="protein sequence ID" value="KAH7123902.1"/>
    <property type="molecule type" value="Genomic_DNA"/>
</dbReference>
<evidence type="ECO:0000256" key="1">
    <source>
        <dbReference type="SAM" id="Phobius"/>
    </source>
</evidence>
<name>A0A9P9IKP7_9PLEO</name>
<keyword evidence="1" id="KW-0812">Transmembrane</keyword>
<protein>
    <submittedName>
        <fullName evidence="2">Uncharacterized protein</fullName>
    </submittedName>
</protein>
<keyword evidence="1" id="KW-1133">Transmembrane helix</keyword>
<reference evidence="2" key="1">
    <citation type="journal article" date="2021" name="Nat. Commun.">
        <title>Genetic determinants of endophytism in the Arabidopsis root mycobiome.</title>
        <authorList>
            <person name="Mesny F."/>
            <person name="Miyauchi S."/>
            <person name="Thiergart T."/>
            <person name="Pickel B."/>
            <person name="Atanasova L."/>
            <person name="Karlsson M."/>
            <person name="Huettel B."/>
            <person name="Barry K.W."/>
            <person name="Haridas S."/>
            <person name="Chen C."/>
            <person name="Bauer D."/>
            <person name="Andreopoulos W."/>
            <person name="Pangilinan J."/>
            <person name="LaButti K."/>
            <person name="Riley R."/>
            <person name="Lipzen A."/>
            <person name="Clum A."/>
            <person name="Drula E."/>
            <person name="Henrissat B."/>
            <person name="Kohler A."/>
            <person name="Grigoriev I.V."/>
            <person name="Martin F.M."/>
            <person name="Hacquard S."/>
        </authorList>
    </citation>
    <scope>NUCLEOTIDE SEQUENCE</scope>
    <source>
        <strain evidence="2">MPI-CAGE-CH-0243</strain>
    </source>
</reference>
<accession>A0A9P9IKP7</accession>
<evidence type="ECO:0000313" key="3">
    <source>
        <dbReference type="Proteomes" id="UP000700596"/>
    </source>
</evidence>
<dbReference type="AlphaFoldDB" id="A0A9P9IKP7"/>
<organism evidence="2 3">
    <name type="scientific">Dendryphion nanum</name>
    <dbReference type="NCBI Taxonomy" id="256645"/>
    <lineage>
        <taxon>Eukaryota</taxon>
        <taxon>Fungi</taxon>
        <taxon>Dikarya</taxon>
        <taxon>Ascomycota</taxon>
        <taxon>Pezizomycotina</taxon>
        <taxon>Dothideomycetes</taxon>
        <taxon>Pleosporomycetidae</taxon>
        <taxon>Pleosporales</taxon>
        <taxon>Torulaceae</taxon>
        <taxon>Dendryphion</taxon>
    </lineage>
</organism>
<evidence type="ECO:0000313" key="2">
    <source>
        <dbReference type="EMBL" id="KAH7123902.1"/>
    </source>
</evidence>
<gene>
    <name evidence="2" type="ORF">B0J11DRAFT_324922</name>
</gene>
<keyword evidence="1" id="KW-0472">Membrane</keyword>
<keyword evidence="3" id="KW-1185">Reference proteome</keyword>
<proteinExistence type="predicted"/>
<feature type="transmembrane region" description="Helical" evidence="1">
    <location>
        <begin position="7"/>
        <end position="26"/>
    </location>
</feature>
<comment type="caution">
    <text evidence="2">The sequence shown here is derived from an EMBL/GenBank/DDBJ whole genome shotgun (WGS) entry which is preliminary data.</text>
</comment>